<dbReference type="Pfam" id="PF07910">
    <property type="entry name" value="Peptidase_C78"/>
    <property type="match status" value="2"/>
</dbReference>
<dbReference type="AlphaFoldDB" id="A0AAP0F985"/>
<protein>
    <recommendedName>
        <fullName evidence="2">UFSP1/2/DUB catalytic domain-containing protein</fullName>
    </recommendedName>
</protein>
<dbReference type="PANTHER" id="PTHR48153:SF4">
    <property type="entry name" value="UBIQUITIN CARBOXYL-TERMINAL HYDROLASE MUG105"/>
    <property type="match status" value="1"/>
</dbReference>
<dbReference type="InterPro" id="IPR012462">
    <property type="entry name" value="UFSP1/2_DUB_cat"/>
</dbReference>
<feature type="domain" description="UFSP1/2/DUB catalytic" evidence="2">
    <location>
        <begin position="310"/>
        <end position="418"/>
    </location>
</feature>
<keyword evidence="1" id="KW-0378">Hydrolase</keyword>
<comment type="caution">
    <text evidence="3">The sequence shown here is derived from an EMBL/GenBank/DDBJ whole genome shotgun (WGS) entry which is preliminary data.</text>
</comment>
<keyword evidence="4" id="KW-1185">Reference proteome</keyword>
<evidence type="ECO:0000256" key="1">
    <source>
        <dbReference type="ARBA" id="ARBA00022801"/>
    </source>
</evidence>
<organism evidence="3 4">
    <name type="scientific">Stephania cephalantha</name>
    <dbReference type="NCBI Taxonomy" id="152367"/>
    <lineage>
        <taxon>Eukaryota</taxon>
        <taxon>Viridiplantae</taxon>
        <taxon>Streptophyta</taxon>
        <taxon>Embryophyta</taxon>
        <taxon>Tracheophyta</taxon>
        <taxon>Spermatophyta</taxon>
        <taxon>Magnoliopsida</taxon>
        <taxon>Ranunculales</taxon>
        <taxon>Menispermaceae</taxon>
        <taxon>Menispermoideae</taxon>
        <taxon>Cissampelideae</taxon>
        <taxon>Stephania</taxon>
    </lineage>
</organism>
<evidence type="ECO:0000313" key="3">
    <source>
        <dbReference type="EMBL" id="KAK9106222.1"/>
    </source>
</evidence>
<gene>
    <name evidence="3" type="ORF">Scep_023066</name>
</gene>
<reference evidence="3 4" key="1">
    <citation type="submission" date="2024-01" db="EMBL/GenBank/DDBJ databases">
        <title>Genome assemblies of Stephania.</title>
        <authorList>
            <person name="Yang L."/>
        </authorList>
    </citation>
    <scope>NUCLEOTIDE SEQUENCE [LARGE SCALE GENOMIC DNA]</scope>
    <source>
        <strain evidence="3">JXDWG</strain>
        <tissue evidence="3">Leaf</tissue>
    </source>
</reference>
<sequence length="443" mass="50344">MAFSDCPFCHQIVPSSELERHADNHFVEEELARDADIAQQIAAAPTTLSSITDWENGKGSGCSTSACGRTMGNEEEMHVIIEKISCLTRLQIRATFYKVEGGLLALLRRCLEMESRNSVSILSDFVDHFQSVEAEDSGWGCGWRNIQMLSSHLLLRRLEAREVLFGGSGFVPDIASLQRWLEIAWQRGFDVHGAYSFNHKICGSSKWIGTTECAALFRSFGLKARIVDFGRNKNDSLLSSGYVGVKRKVDQIYGPMDRFLRGRHFGAPKVDSLTEENSISKDCWKNMCPPNQGSTKRSKDSNMKEKFEVKKARGHQVLAEWVWNYFHGEDVDKCTDARHAFVSDKMPLYFQHAGHSRTIVGIQANQVQPGMPRHYTLLVLDPGHRTEALERSLRENFGWQRFIKRGIHTLKKQQYQLCYVDLGLAHLEEIEQLKTVDSVFFES</sequence>
<evidence type="ECO:0000259" key="2">
    <source>
        <dbReference type="Pfam" id="PF07910"/>
    </source>
</evidence>
<evidence type="ECO:0000313" key="4">
    <source>
        <dbReference type="Proteomes" id="UP001419268"/>
    </source>
</evidence>
<dbReference type="EMBL" id="JBBNAG010000009">
    <property type="protein sequence ID" value="KAK9106222.1"/>
    <property type="molecule type" value="Genomic_DNA"/>
</dbReference>
<accession>A0AAP0F985</accession>
<dbReference type="Gene3D" id="3.90.70.130">
    <property type="match status" value="2"/>
</dbReference>
<feature type="domain" description="UFSP1/2/DUB catalytic" evidence="2">
    <location>
        <begin position="119"/>
        <end position="234"/>
    </location>
</feature>
<dbReference type="PANTHER" id="PTHR48153">
    <property type="entry name" value="UFM1-SPECIFIC PROTEASE 2"/>
    <property type="match status" value="1"/>
</dbReference>
<proteinExistence type="predicted"/>
<dbReference type="Proteomes" id="UP001419268">
    <property type="component" value="Unassembled WGS sequence"/>
</dbReference>
<dbReference type="GO" id="GO:0019783">
    <property type="term" value="F:ubiquitin-like protein peptidase activity"/>
    <property type="evidence" value="ECO:0007669"/>
    <property type="project" value="UniProtKB-ARBA"/>
</dbReference>
<name>A0AAP0F985_9MAGN</name>